<feature type="region of interest" description="Disordered" evidence="1">
    <location>
        <begin position="108"/>
        <end position="129"/>
    </location>
</feature>
<gene>
    <name evidence="2" type="ORF">DY245_37750</name>
</gene>
<comment type="caution">
    <text evidence="2">The sequence shown here is derived from an EMBL/GenBank/DDBJ whole genome shotgun (WGS) entry which is preliminary data.</text>
</comment>
<accession>A0A371PT97</accession>
<keyword evidence="3" id="KW-1185">Reference proteome</keyword>
<sequence length="289" mass="31604">MPQPDETTAPPAPPHRIAADFVRYAVALEAPELAWGYLHDRLTAEDAVRLAFLRRCDLGAPGEAFARVHARGPDDATELAAVCREILGDDPEDARRVWDHLALSRDASRASSEGGGAGDGAAGGGADGAAAVEASRRQLADGHREFLLDRAASGRGMNWQESSALLGTDRPEEVDAAFDRGEELVGVAVIGLALTHPDAAAILPRVARALDRALETSDPGLRHQGIVALAHTARLHCTVDRRCLDLLRRCPRGNEADQDLWGYVARRWLPWWLWRHQLGERLRWLSLRR</sequence>
<evidence type="ECO:0000256" key="1">
    <source>
        <dbReference type="SAM" id="MobiDB-lite"/>
    </source>
</evidence>
<name>A0A371PT97_STRIH</name>
<dbReference type="AlphaFoldDB" id="A0A371PT97"/>
<dbReference type="EMBL" id="QUAC01000434">
    <property type="protein sequence ID" value="REK85461.1"/>
    <property type="molecule type" value="Genomic_DNA"/>
</dbReference>
<protein>
    <submittedName>
        <fullName evidence="2">Uncharacterized protein</fullName>
    </submittedName>
</protein>
<dbReference type="OrthoDB" id="3398543at2"/>
<reference evidence="2 3" key="1">
    <citation type="submission" date="2018-08" db="EMBL/GenBank/DDBJ databases">
        <title>Streptomyces NEAU-D10 sp. nov., a novel Actinomycete isolated from soil.</title>
        <authorList>
            <person name="Jin L."/>
        </authorList>
    </citation>
    <scope>NUCLEOTIDE SEQUENCE [LARGE SCALE GENOMIC DNA]</scope>
    <source>
        <strain evidence="2 3">NEAU-D10</strain>
    </source>
</reference>
<evidence type="ECO:0000313" key="2">
    <source>
        <dbReference type="EMBL" id="REK85461.1"/>
    </source>
</evidence>
<dbReference type="RefSeq" id="WP_128511598.1">
    <property type="nucleotide sequence ID" value="NZ_QUAC01000434.1"/>
</dbReference>
<dbReference type="Proteomes" id="UP000262477">
    <property type="component" value="Unassembled WGS sequence"/>
</dbReference>
<organism evidence="2 3">
    <name type="scientific">Streptomyces inhibens</name>
    <dbReference type="NCBI Taxonomy" id="2293571"/>
    <lineage>
        <taxon>Bacteria</taxon>
        <taxon>Bacillati</taxon>
        <taxon>Actinomycetota</taxon>
        <taxon>Actinomycetes</taxon>
        <taxon>Kitasatosporales</taxon>
        <taxon>Streptomycetaceae</taxon>
        <taxon>Streptomyces</taxon>
    </lineage>
</organism>
<feature type="compositionally biased region" description="Gly residues" evidence="1">
    <location>
        <begin position="113"/>
        <end position="127"/>
    </location>
</feature>
<proteinExistence type="predicted"/>
<evidence type="ECO:0000313" key="3">
    <source>
        <dbReference type="Proteomes" id="UP000262477"/>
    </source>
</evidence>